<feature type="compositionally biased region" description="Basic and acidic residues" evidence="1">
    <location>
        <begin position="67"/>
        <end position="82"/>
    </location>
</feature>
<accession>A0A4C1YFE2</accession>
<protein>
    <submittedName>
        <fullName evidence="2">Uncharacterized protein</fullName>
    </submittedName>
</protein>
<dbReference type="EMBL" id="BGZK01001171">
    <property type="protein sequence ID" value="GBP73379.1"/>
    <property type="molecule type" value="Genomic_DNA"/>
</dbReference>
<keyword evidence="3" id="KW-1185">Reference proteome</keyword>
<dbReference type="AlphaFoldDB" id="A0A4C1YFE2"/>
<evidence type="ECO:0000313" key="2">
    <source>
        <dbReference type="EMBL" id="GBP73379.1"/>
    </source>
</evidence>
<evidence type="ECO:0000256" key="1">
    <source>
        <dbReference type="SAM" id="MobiDB-lite"/>
    </source>
</evidence>
<comment type="caution">
    <text evidence="2">The sequence shown here is derived from an EMBL/GenBank/DDBJ whole genome shotgun (WGS) entry which is preliminary data.</text>
</comment>
<proteinExistence type="predicted"/>
<gene>
    <name evidence="2" type="ORF">EVAR_60613_1</name>
</gene>
<evidence type="ECO:0000313" key="3">
    <source>
        <dbReference type="Proteomes" id="UP000299102"/>
    </source>
</evidence>
<reference evidence="2 3" key="1">
    <citation type="journal article" date="2019" name="Commun. Biol.">
        <title>The bagworm genome reveals a unique fibroin gene that provides high tensile strength.</title>
        <authorList>
            <person name="Kono N."/>
            <person name="Nakamura H."/>
            <person name="Ohtoshi R."/>
            <person name="Tomita M."/>
            <person name="Numata K."/>
            <person name="Arakawa K."/>
        </authorList>
    </citation>
    <scope>NUCLEOTIDE SEQUENCE [LARGE SCALE GENOMIC DNA]</scope>
</reference>
<name>A0A4C1YFE2_EUMVA</name>
<dbReference type="Proteomes" id="UP000299102">
    <property type="component" value="Unassembled WGS sequence"/>
</dbReference>
<organism evidence="2 3">
    <name type="scientific">Eumeta variegata</name>
    <name type="common">Bagworm moth</name>
    <name type="synonym">Eumeta japonica</name>
    <dbReference type="NCBI Taxonomy" id="151549"/>
    <lineage>
        <taxon>Eukaryota</taxon>
        <taxon>Metazoa</taxon>
        <taxon>Ecdysozoa</taxon>
        <taxon>Arthropoda</taxon>
        <taxon>Hexapoda</taxon>
        <taxon>Insecta</taxon>
        <taxon>Pterygota</taxon>
        <taxon>Neoptera</taxon>
        <taxon>Endopterygota</taxon>
        <taxon>Lepidoptera</taxon>
        <taxon>Glossata</taxon>
        <taxon>Ditrysia</taxon>
        <taxon>Tineoidea</taxon>
        <taxon>Psychidae</taxon>
        <taxon>Oiketicinae</taxon>
        <taxon>Eumeta</taxon>
    </lineage>
</organism>
<feature type="region of interest" description="Disordered" evidence="1">
    <location>
        <begin position="1"/>
        <end position="82"/>
    </location>
</feature>
<sequence length="82" mass="9083">MVPLSRFGNRSEKRNYKSIRLLQRDDKTGNVGRQRRGRDKPPSPWRRGAGDGAGGGAGAPSAGRRARPADARRNKYVEVPLR</sequence>